<keyword evidence="9 12" id="KW-0408">Iron</keyword>
<evidence type="ECO:0000256" key="10">
    <source>
        <dbReference type="ARBA" id="ARBA00023033"/>
    </source>
</evidence>
<comment type="cofactor">
    <cofactor evidence="1">
        <name>heme</name>
        <dbReference type="ChEBI" id="CHEBI:30413"/>
    </cofactor>
</comment>
<evidence type="ECO:0000256" key="12">
    <source>
        <dbReference type="RuleBase" id="RU000461"/>
    </source>
</evidence>
<evidence type="ECO:0000256" key="1">
    <source>
        <dbReference type="ARBA" id="ARBA00001971"/>
    </source>
</evidence>
<comment type="similarity">
    <text evidence="3 12">Belongs to the cytochrome P450 family.</text>
</comment>
<evidence type="ECO:0000256" key="4">
    <source>
        <dbReference type="ARBA" id="ARBA00022617"/>
    </source>
</evidence>
<comment type="caution">
    <text evidence="13">The sequence shown here is derived from an EMBL/GenBank/DDBJ whole genome shotgun (WGS) entry which is preliminary data.</text>
</comment>
<evidence type="ECO:0000256" key="7">
    <source>
        <dbReference type="ARBA" id="ARBA00022989"/>
    </source>
</evidence>
<accession>A0ABR4L237</accession>
<keyword evidence="8 12" id="KW-0560">Oxidoreductase</keyword>
<dbReference type="EMBL" id="JBFXLU010000001">
    <property type="protein sequence ID" value="KAL2858585.1"/>
    <property type="molecule type" value="Genomic_DNA"/>
</dbReference>
<dbReference type="PANTHER" id="PTHR46206:SF7">
    <property type="entry name" value="P450, PUTATIVE (EUROFUNG)-RELATED"/>
    <property type="match status" value="1"/>
</dbReference>
<protein>
    <submittedName>
        <fullName evidence="13">Cytochrome P450</fullName>
    </submittedName>
</protein>
<dbReference type="Pfam" id="PF00067">
    <property type="entry name" value="p450"/>
    <property type="match status" value="1"/>
</dbReference>
<keyword evidence="14" id="KW-1185">Reference proteome</keyword>
<evidence type="ECO:0000313" key="13">
    <source>
        <dbReference type="EMBL" id="KAL2858585.1"/>
    </source>
</evidence>
<dbReference type="PANTHER" id="PTHR46206">
    <property type="entry name" value="CYTOCHROME P450"/>
    <property type="match status" value="1"/>
</dbReference>
<dbReference type="InterPro" id="IPR002403">
    <property type="entry name" value="Cyt_P450_E_grp-IV"/>
</dbReference>
<evidence type="ECO:0000256" key="8">
    <source>
        <dbReference type="ARBA" id="ARBA00023002"/>
    </source>
</evidence>
<dbReference type="Gene3D" id="1.10.630.10">
    <property type="entry name" value="Cytochrome P450"/>
    <property type="match status" value="1"/>
</dbReference>
<keyword evidence="11" id="KW-0472">Membrane</keyword>
<evidence type="ECO:0000256" key="9">
    <source>
        <dbReference type="ARBA" id="ARBA00023004"/>
    </source>
</evidence>
<keyword evidence="10 12" id="KW-0503">Monooxygenase</keyword>
<evidence type="ECO:0000256" key="3">
    <source>
        <dbReference type="ARBA" id="ARBA00010617"/>
    </source>
</evidence>
<gene>
    <name evidence="13" type="ORF">BJY01DRAFT_230753</name>
</gene>
<dbReference type="InterPro" id="IPR017972">
    <property type="entry name" value="Cyt_P450_CS"/>
</dbReference>
<dbReference type="PRINTS" id="PR00465">
    <property type="entry name" value="EP450IV"/>
</dbReference>
<keyword evidence="4 12" id="KW-0349">Heme</keyword>
<sequence>MQVTTLVALTFAARIFINWARRSLQLKKLPALNLEATRENWRNTYLQSARKLYHDGYKKYKDQVWLMATSDGRQNVVVPPQYLPELSKLPESILSFPSAIMKVLEVDYTKTVPDEPVGPYCVRADLNPALSRLTPIIYQEVKDAIKSEMPSCEDWTPVLIYQTLVRIIARVSGRIFVGPELCHDKDYLDTAINYTTELMQAVQAVKKVHPLLRPFLAWRLPEVQNLKKREDLAVRFFKPIVKARRDEAALAACSNDPNYKKPDDMLQWFINRSSDCKSQSTRHLVKMQLLMIFAGIHNTTVTTTNILYSLAVSPEYMQPLRDEIRTCMEGIQENPDDDNTHNDTARAEPLTQRALQQMKRLDSYMKETLRFYPPELTGQYIPPGTFIETPAQAIYQDSTHYPNSDTFDGFRFYKIRHPKLTGAEGSGAAIHARNQFVTCNEQNLAFGYGRHACPGRFLAAAEIKIILSSILLGFDFKNSEDEVERYESHEIGRVVLPEANKPLLFRRTG</sequence>
<reference evidence="13 14" key="1">
    <citation type="submission" date="2024-07" db="EMBL/GenBank/DDBJ databases">
        <title>Section-level genome sequencing and comparative genomics of Aspergillus sections Usti and Cavernicolus.</title>
        <authorList>
            <consortium name="Lawrence Berkeley National Laboratory"/>
            <person name="Nybo J.L."/>
            <person name="Vesth T.C."/>
            <person name="Theobald S."/>
            <person name="Frisvad J.C."/>
            <person name="Larsen T.O."/>
            <person name="Kjaerboelling I."/>
            <person name="Rothschild-Mancinelli K."/>
            <person name="Lyhne E.K."/>
            <person name="Kogle M.E."/>
            <person name="Barry K."/>
            <person name="Clum A."/>
            <person name="Na H."/>
            <person name="Ledsgaard L."/>
            <person name="Lin J."/>
            <person name="Lipzen A."/>
            <person name="Kuo A."/>
            <person name="Riley R."/>
            <person name="Mondo S."/>
            <person name="Labutti K."/>
            <person name="Haridas S."/>
            <person name="Pangalinan J."/>
            <person name="Salamov A.A."/>
            <person name="Simmons B.A."/>
            <person name="Magnuson J.K."/>
            <person name="Chen J."/>
            <person name="Drula E."/>
            <person name="Henrissat B."/>
            <person name="Wiebenga A."/>
            <person name="Lubbers R.J."/>
            <person name="Gomes A.C."/>
            <person name="Makela M.R."/>
            <person name="Stajich J."/>
            <person name="Grigoriev I.V."/>
            <person name="Mortensen U.H."/>
            <person name="De Vries R.P."/>
            <person name="Baker S.E."/>
            <person name="Andersen M.R."/>
        </authorList>
    </citation>
    <scope>NUCLEOTIDE SEQUENCE [LARGE SCALE GENOMIC DNA]</scope>
    <source>
        <strain evidence="13 14">CBS 123904</strain>
    </source>
</reference>
<keyword evidence="7" id="KW-1133">Transmembrane helix</keyword>
<dbReference type="PRINTS" id="PR00385">
    <property type="entry name" value="P450"/>
</dbReference>
<dbReference type="Proteomes" id="UP001610446">
    <property type="component" value="Unassembled WGS sequence"/>
</dbReference>
<evidence type="ECO:0000313" key="14">
    <source>
        <dbReference type="Proteomes" id="UP001610446"/>
    </source>
</evidence>
<proteinExistence type="inferred from homology"/>
<keyword evidence="5" id="KW-0812">Transmembrane</keyword>
<evidence type="ECO:0000256" key="11">
    <source>
        <dbReference type="ARBA" id="ARBA00023136"/>
    </source>
</evidence>
<organism evidence="13 14">
    <name type="scientific">Aspergillus pseudoustus</name>
    <dbReference type="NCBI Taxonomy" id="1810923"/>
    <lineage>
        <taxon>Eukaryota</taxon>
        <taxon>Fungi</taxon>
        <taxon>Dikarya</taxon>
        <taxon>Ascomycota</taxon>
        <taxon>Pezizomycotina</taxon>
        <taxon>Eurotiomycetes</taxon>
        <taxon>Eurotiomycetidae</taxon>
        <taxon>Eurotiales</taxon>
        <taxon>Aspergillaceae</taxon>
        <taxon>Aspergillus</taxon>
        <taxon>Aspergillus subgen. Nidulantes</taxon>
    </lineage>
</organism>
<evidence type="ECO:0000256" key="5">
    <source>
        <dbReference type="ARBA" id="ARBA00022692"/>
    </source>
</evidence>
<evidence type="ECO:0000256" key="2">
    <source>
        <dbReference type="ARBA" id="ARBA00004370"/>
    </source>
</evidence>
<dbReference type="SUPFAM" id="SSF48264">
    <property type="entry name" value="Cytochrome P450"/>
    <property type="match status" value="1"/>
</dbReference>
<keyword evidence="6 12" id="KW-0479">Metal-binding</keyword>
<name>A0ABR4L237_9EURO</name>
<dbReference type="CDD" id="cd11041">
    <property type="entry name" value="CYP503A1-like"/>
    <property type="match status" value="1"/>
</dbReference>
<dbReference type="InterPro" id="IPR036396">
    <property type="entry name" value="Cyt_P450_sf"/>
</dbReference>
<evidence type="ECO:0000256" key="6">
    <source>
        <dbReference type="ARBA" id="ARBA00022723"/>
    </source>
</evidence>
<dbReference type="PROSITE" id="PS00086">
    <property type="entry name" value="CYTOCHROME_P450"/>
    <property type="match status" value="1"/>
</dbReference>
<dbReference type="InterPro" id="IPR001128">
    <property type="entry name" value="Cyt_P450"/>
</dbReference>
<comment type="subcellular location">
    <subcellularLocation>
        <location evidence="2">Membrane</location>
    </subcellularLocation>
</comment>